<accession>A0A7X0LXC1</accession>
<evidence type="ECO:0000313" key="2">
    <source>
        <dbReference type="Proteomes" id="UP000531594"/>
    </source>
</evidence>
<proteinExistence type="predicted"/>
<gene>
    <name evidence="1" type="ORF">HNR53_004742</name>
</gene>
<organism evidence="1 2">
    <name type="scientific">Bacillus benzoevorans</name>
    <dbReference type="NCBI Taxonomy" id="1456"/>
    <lineage>
        <taxon>Bacteria</taxon>
        <taxon>Bacillati</taxon>
        <taxon>Bacillota</taxon>
        <taxon>Bacilli</taxon>
        <taxon>Bacillales</taxon>
        <taxon>Bacillaceae</taxon>
        <taxon>Bacillus</taxon>
    </lineage>
</organism>
<sequence>MPTAEHPTASDITYLMDADANKAYWAATMPLDEYTSNYIHENVKKGHTLDFFPVLYGNWDVSYSQANLYSLAAPSVTVLSDQTVGGKRKIEYQLKTNRHADELIMKSSSSMKAAQLTINGKKVKLYQKEFSKDKPLEFRYALGQAEELHVQITVNRDDHIEWMIADRSYDIPETKGKRSAKYSTYGDNSYVLKRFQD</sequence>
<keyword evidence="2" id="KW-1185">Reference proteome</keyword>
<dbReference type="RefSeq" id="WP_377802162.1">
    <property type="nucleotide sequence ID" value="NZ_JBHLZA010000050.1"/>
</dbReference>
<name>A0A7X0LXC1_9BACI</name>
<dbReference type="EMBL" id="JACHGK010000043">
    <property type="protein sequence ID" value="MBB6448016.1"/>
    <property type="molecule type" value="Genomic_DNA"/>
</dbReference>
<dbReference type="Proteomes" id="UP000531594">
    <property type="component" value="Unassembled WGS sequence"/>
</dbReference>
<evidence type="ECO:0000313" key="1">
    <source>
        <dbReference type="EMBL" id="MBB6448016.1"/>
    </source>
</evidence>
<dbReference type="AlphaFoldDB" id="A0A7X0LXC1"/>
<protein>
    <submittedName>
        <fullName evidence="1">Uncharacterized protein</fullName>
    </submittedName>
</protein>
<comment type="caution">
    <text evidence="1">The sequence shown here is derived from an EMBL/GenBank/DDBJ whole genome shotgun (WGS) entry which is preliminary data.</text>
</comment>
<reference evidence="1 2" key="1">
    <citation type="submission" date="2020-08" db="EMBL/GenBank/DDBJ databases">
        <title>Genomic Encyclopedia of Type Strains, Phase IV (KMG-IV): sequencing the most valuable type-strain genomes for metagenomic binning, comparative biology and taxonomic classification.</title>
        <authorList>
            <person name="Goeker M."/>
        </authorList>
    </citation>
    <scope>NUCLEOTIDE SEQUENCE [LARGE SCALE GENOMIC DNA]</scope>
    <source>
        <strain evidence="1 2">DSM 5391</strain>
    </source>
</reference>